<dbReference type="AlphaFoldDB" id="A0A644Y576"/>
<evidence type="ECO:0000313" key="1">
    <source>
        <dbReference type="EMBL" id="MPM23459.1"/>
    </source>
</evidence>
<organism evidence="1">
    <name type="scientific">bioreactor metagenome</name>
    <dbReference type="NCBI Taxonomy" id="1076179"/>
    <lineage>
        <taxon>unclassified sequences</taxon>
        <taxon>metagenomes</taxon>
        <taxon>ecological metagenomes</taxon>
    </lineage>
</organism>
<dbReference type="EMBL" id="VSSQ01004038">
    <property type="protein sequence ID" value="MPM23459.1"/>
    <property type="molecule type" value="Genomic_DNA"/>
</dbReference>
<dbReference type="AntiFam" id="ANF00122">
    <property type="entry name" value="Shadow ORF (opposite clpB)"/>
</dbReference>
<name>A0A644Y576_9ZZZZ</name>
<reference evidence="1" key="1">
    <citation type="submission" date="2019-08" db="EMBL/GenBank/DDBJ databases">
        <authorList>
            <person name="Kucharzyk K."/>
            <person name="Murdoch R.W."/>
            <person name="Higgins S."/>
            <person name="Loffler F."/>
        </authorList>
    </citation>
    <scope>NUCLEOTIDE SEQUENCE</scope>
</reference>
<comment type="caution">
    <text evidence="1">The sequence shown here is derived from an EMBL/GenBank/DDBJ whole genome shotgun (WGS) entry which is preliminary data.</text>
</comment>
<accession>A0A644Y576</accession>
<proteinExistence type="predicted"/>
<sequence>MNKIIRPSLFLTSSRTALSLSSNSPLNFAPATNELMSREKIFLSFRLSGTSPRTIRIASPSAMAVFPTPGSPMSTGLFFVFLDKILTTFRISESRPITGSSLLFFASSTRSEPYFASTSYVDSGESLVTRVLPLTEDREERNLSFVRLNSS</sequence>
<gene>
    <name evidence="1" type="ORF">SDC9_69932</name>
</gene>
<protein>
    <submittedName>
        <fullName evidence="1">Uncharacterized protein</fullName>
    </submittedName>
</protein>